<organism evidence="6 7">
    <name type="scientific">Clathrospora elynae</name>
    <dbReference type="NCBI Taxonomy" id="706981"/>
    <lineage>
        <taxon>Eukaryota</taxon>
        <taxon>Fungi</taxon>
        <taxon>Dikarya</taxon>
        <taxon>Ascomycota</taxon>
        <taxon>Pezizomycotina</taxon>
        <taxon>Dothideomycetes</taxon>
        <taxon>Pleosporomycetidae</taxon>
        <taxon>Pleosporales</taxon>
        <taxon>Diademaceae</taxon>
        <taxon>Clathrospora</taxon>
    </lineage>
</organism>
<evidence type="ECO:0000256" key="3">
    <source>
        <dbReference type="SAM" id="SignalP"/>
    </source>
</evidence>
<feature type="chain" id="PRO_5025355776" evidence="3">
    <location>
        <begin position="20"/>
        <end position="527"/>
    </location>
</feature>
<dbReference type="Proteomes" id="UP000800038">
    <property type="component" value="Unassembled WGS sequence"/>
</dbReference>
<dbReference type="GO" id="GO:0016491">
    <property type="term" value="F:oxidoreductase activity"/>
    <property type="evidence" value="ECO:0007669"/>
    <property type="project" value="UniProtKB-KW"/>
</dbReference>
<dbReference type="Gene3D" id="3.10.450.50">
    <property type="match status" value="1"/>
</dbReference>
<dbReference type="Gene3D" id="1.10.1280.10">
    <property type="entry name" value="Di-copper center containing domain from catechol oxidase"/>
    <property type="match status" value="1"/>
</dbReference>
<dbReference type="InterPro" id="IPR002227">
    <property type="entry name" value="Tyrosinase_Cu-bd"/>
</dbReference>
<keyword evidence="2" id="KW-0560">Oxidoreductase</keyword>
<keyword evidence="1" id="KW-0479">Metal-binding</keyword>
<dbReference type="SUPFAM" id="SSF48056">
    <property type="entry name" value="Di-copper centre-containing domain"/>
    <property type="match status" value="1"/>
</dbReference>
<reference evidence="6" key="1">
    <citation type="journal article" date="2020" name="Stud. Mycol.">
        <title>101 Dothideomycetes genomes: a test case for predicting lifestyles and emergence of pathogens.</title>
        <authorList>
            <person name="Haridas S."/>
            <person name="Albert R."/>
            <person name="Binder M."/>
            <person name="Bloem J."/>
            <person name="Labutti K."/>
            <person name="Salamov A."/>
            <person name="Andreopoulos B."/>
            <person name="Baker S."/>
            <person name="Barry K."/>
            <person name="Bills G."/>
            <person name="Bluhm B."/>
            <person name="Cannon C."/>
            <person name="Castanera R."/>
            <person name="Culley D."/>
            <person name="Daum C."/>
            <person name="Ezra D."/>
            <person name="Gonzalez J."/>
            <person name="Henrissat B."/>
            <person name="Kuo A."/>
            <person name="Liang C."/>
            <person name="Lipzen A."/>
            <person name="Lutzoni F."/>
            <person name="Magnuson J."/>
            <person name="Mondo S."/>
            <person name="Nolan M."/>
            <person name="Ohm R."/>
            <person name="Pangilinan J."/>
            <person name="Park H.-J."/>
            <person name="Ramirez L."/>
            <person name="Alfaro M."/>
            <person name="Sun H."/>
            <person name="Tritt A."/>
            <person name="Yoshinaga Y."/>
            <person name="Zwiers L.-H."/>
            <person name="Turgeon B."/>
            <person name="Goodwin S."/>
            <person name="Spatafora J."/>
            <person name="Crous P."/>
            <person name="Grigoriev I."/>
        </authorList>
    </citation>
    <scope>NUCLEOTIDE SEQUENCE</scope>
    <source>
        <strain evidence="6">CBS 161.51</strain>
    </source>
</reference>
<dbReference type="PROSITE" id="PS00497">
    <property type="entry name" value="TYROSINASE_1"/>
    <property type="match status" value="1"/>
</dbReference>
<proteinExistence type="predicted"/>
<feature type="domain" description="Tyrosinase copper-binding" evidence="4">
    <location>
        <begin position="117"/>
        <end position="134"/>
    </location>
</feature>
<dbReference type="PANTHER" id="PTHR11474:SF125">
    <property type="entry name" value="N-ACETYL-6-HYDROXYTRYPTOPHAN OXIDASE IVOB-RELATED"/>
    <property type="match status" value="1"/>
</dbReference>
<accession>A0A6A5SIC2</accession>
<sequence length="527" mass="57751">MRLSCLPAAVLALASVVQAVSFEKRDLLQNLQKQALENLKEAEANGTLAKRDGCSISNAAVRKDWNVMSAKERKAYIIAVQCMFSSPSKSDPAKVPGAKTRYDDFVGQHINQTTTIHGTGNFLSWHRYFVYGYEKALREECGYNGHQPYWNWFTYQDNLKNSPVFDGSATSMGGDGLFVQHNGSVGGAGAIPLPSGEGGGCIKSGPFKNLQINLGPISPTMAGEIKVTSPFAYNPRCAKRDLTTYSSANWLTSPNLYNLTLGPASKNVATFQNELQGRFSDGFLGLHAAGHFAIGGDAGDFFSSPNDPVFFMHHAMLDQVWWLWQALHLGQAKTVAGTITLFDNPPSRDARLEDGVQPKTLQYTSSWFDAMADPVTVTSLTSLNPREAVADALYRCVLGIDSNNRGLFESGCLKNESMNVVAGPFTIEGWPAISDFFMKVFVLTTTHVTSNIRIELKDGADTASMTAHAIAYHVRPEDALKPEDTSYTASCLYFIDLVKDGNDGLWKIKKWEIKILWTTGDRALLHG</sequence>
<evidence type="ECO:0000256" key="2">
    <source>
        <dbReference type="ARBA" id="ARBA00023002"/>
    </source>
</evidence>
<evidence type="ECO:0000313" key="7">
    <source>
        <dbReference type="Proteomes" id="UP000800038"/>
    </source>
</evidence>
<dbReference type="InterPro" id="IPR032710">
    <property type="entry name" value="NTF2-like_dom_sf"/>
</dbReference>
<keyword evidence="3" id="KW-0732">Signal</keyword>
<evidence type="ECO:0000259" key="4">
    <source>
        <dbReference type="PROSITE" id="PS00497"/>
    </source>
</evidence>
<dbReference type="OrthoDB" id="6132182at2759"/>
<dbReference type="AlphaFoldDB" id="A0A6A5SIC2"/>
<evidence type="ECO:0000259" key="5">
    <source>
        <dbReference type="PROSITE" id="PS00498"/>
    </source>
</evidence>
<dbReference type="PANTHER" id="PTHR11474">
    <property type="entry name" value="TYROSINASE FAMILY MEMBER"/>
    <property type="match status" value="1"/>
</dbReference>
<feature type="domain" description="Tyrosinase copper-binding" evidence="5">
    <location>
        <begin position="307"/>
        <end position="318"/>
    </location>
</feature>
<evidence type="ECO:0000256" key="1">
    <source>
        <dbReference type="ARBA" id="ARBA00022723"/>
    </source>
</evidence>
<dbReference type="Pfam" id="PF00264">
    <property type="entry name" value="Tyrosinase"/>
    <property type="match status" value="1"/>
</dbReference>
<dbReference type="InterPro" id="IPR037401">
    <property type="entry name" value="SnoaL-like"/>
</dbReference>
<dbReference type="PROSITE" id="PS00498">
    <property type="entry name" value="TYROSINASE_2"/>
    <property type="match status" value="1"/>
</dbReference>
<evidence type="ECO:0000313" key="6">
    <source>
        <dbReference type="EMBL" id="KAF1937117.1"/>
    </source>
</evidence>
<dbReference type="SUPFAM" id="SSF54427">
    <property type="entry name" value="NTF2-like"/>
    <property type="match status" value="1"/>
</dbReference>
<dbReference type="EMBL" id="ML976153">
    <property type="protein sequence ID" value="KAF1937117.1"/>
    <property type="molecule type" value="Genomic_DNA"/>
</dbReference>
<dbReference type="PRINTS" id="PR00092">
    <property type="entry name" value="TYROSINASE"/>
</dbReference>
<gene>
    <name evidence="6" type="ORF">EJ02DRAFT_469940</name>
</gene>
<dbReference type="Pfam" id="PF13577">
    <property type="entry name" value="SnoaL_4"/>
    <property type="match status" value="1"/>
</dbReference>
<name>A0A6A5SIC2_9PLEO</name>
<dbReference type="InterPro" id="IPR050316">
    <property type="entry name" value="Tyrosinase/Hemocyanin"/>
</dbReference>
<dbReference type="GO" id="GO:0046872">
    <property type="term" value="F:metal ion binding"/>
    <property type="evidence" value="ECO:0007669"/>
    <property type="project" value="UniProtKB-KW"/>
</dbReference>
<keyword evidence="7" id="KW-1185">Reference proteome</keyword>
<feature type="signal peptide" evidence="3">
    <location>
        <begin position="1"/>
        <end position="19"/>
    </location>
</feature>
<protein>
    <submittedName>
        <fullName evidence="6">Di-copper centre-containing protein</fullName>
    </submittedName>
</protein>
<dbReference type="InterPro" id="IPR008922">
    <property type="entry name" value="Di-copper_centre_dom_sf"/>
</dbReference>